<dbReference type="FunFam" id="3.30.300.130:FF:000003">
    <property type="entry name" value="NifU-like protein 3, chloroplastic"/>
    <property type="match status" value="1"/>
</dbReference>
<feature type="domain" description="NIF system FeS cluster assembly NifU C-terminal" evidence="4">
    <location>
        <begin position="329"/>
        <end position="388"/>
    </location>
</feature>
<feature type="compositionally biased region" description="Low complexity" evidence="3">
    <location>
        <begin position="268"/>
        <end position="278"/>
    </location>
</feature>
<dbReference type="GO" id="GO:0005506">
    <property type="term" value="F:iron ion binding"/>
    <property type="evidence" value="ECO:0007669"/>
    <property type="project" value="InterPro"/>
</dbReference>
<dbReference type="PANTHER" id="PTHR11178">
    <property type="entry name" value="IRON-SULFUR CLUSTER SCAFFOLD PROTEIN NFU-RELATED"/>
    <property type="match status" value="1"/>
</dbReference>
<dbReference type="GO" id="GO:0005198">
    <property type="term" value="F:structural molecule activity"/>
    <property type="evidence" value="ECO:0007669"/>
    <property type="project" value="UniProtKB-ARBA"/>
</dbReference>
<accession>A0A1D2A1Y0</accession>
<comment type="subunit">
    <text evidence="2">Homodimer; disulfide-linked.</text>
</comment>
<organism evidence="5">
    <name type="scientific">Auxenochlorella protothecoides</name>
    <name type="common">Green microalga</name>
    <name type="synonym">Chlorella protothecoides</name>
    <dbReference type="NCBI Taxonomy" id="3075"/>
    <lineage>
        <taxon>Eukaryota</taxon>
        <taxon>Viridiplantae</taxon>
        <taxon>Chlorophyta</taxon>
        <taxon>core chlorophytes</taxon>
        <taxon>Trebouxiophyceae</taxon>
        <taxon>Chlorellales</taxon>
        <taxon>Chlorellaceae</taxon>
        <taxon>Auxenochlorella</taxon>
    </lineage>
</organism>
<feature type="region of interest" description="Disordered" evidence="3">
    <location>
        <begin position="34"/>
        <end position="60"/>
    </location>
</feature>
<reference evidence="5" key="1">
    <citation type="submission" date="2015-08" db="EMBL/GenBank/DDBJ databases">
        <authorList>
            <person name="Babu N.S."/>
            <person name="Beckwith C.J."/>
            <person name="Beseler K.G."/>
            <person name="Brison A."/>
            <person name="Carone J.V."/>
            <person name="Caskin T.P."/>
            <person name="Diamond M."/>
            <person name="Durham M.E."/>
            <person name="Foxe J.M."/>
            <person name="Go M."/>
            <person name="Henderson B.A."/>
            <person name="Jones I.B."/>
            <person name="McGettigan J.A."/>
            <person name="Micheletti S.J."/>
            <person name="Nasrallah M.E."/>
            <person name="Ortiz D."/>
            <person name="Piller C.R."/>
            <person name="Privatt S.R."/>
            <person name="Schneider S.L."/>
            <person name="Sharp S."/>
            <person name="Smith T.C."/>
            <person name="Stanton J.D."/>
            <person name="Ullery H.E."/>
            <person name="Wilson R.J."/>
            <person name="Serrano M.G."/>
            <person name="Buck G."/>
            <person name="Lee V."/>
            <person name="Wang Y."/>
            <person name="Carvalho R."/>
            <person name="Voegtly L."/>
            <person name="Shi R."/>
            <person name="Duckworth R."/>
            <person name="Johnson A."/>
            <person name="Loviza R."/>
            <person name="Walstead R."/>
            <person name="Shah Z."/>
            <person name="Kiflezghi M."/>
            <person name="Wade K."/>
            <person name="Ball S.L."/>
            <person name="Bradley K.W."/>
            <person name="Asai D.J."/>
            <person name="Bowman C.A."/>
            <person name="Russell D.A."/>
            <person name="Pope W.H."/>
            <person name="Jacobs-Sera D."/>
            <person name="Hendrix R.W."/>
            <person name="Hatfull G.F."/>
        </authorList>
    </citation>
    <scope>NUCLEOTIDE SEQUENCE</scope>
</reference>
<evidence type="ECO:0000256" key="3">
    <source>
        <dbReference type="SAM" id="MobiDB-lite"/>
    </source>
</evidence>
<dbReference type="AlphaFoldDB" id="A0A1D2A1Y0"/>
<dbReference type="EMBL" id="GDKF01005413">
    <property type="protein sequence ID" value="JAT73209.1"/>
    <property type="molecule type" value="Transcribed_RNA"/>
</dbReference>
<dbReference type="Pfam" id="PF01106">
    <property type="entry name" value="NifU"/>
    <property type="match status" value="1"/>
</dbReference>
<dbReference type="Gene3D" id="3.30.300.130">
    <property type="entry name" value="Fe-S cluster assembly (FSCA)"/>
    <property type="match status" value="1"/>
</dbReference>
<evidence type="ECO:0000313" key="5">
    <source>
        <dbReference type="EMBL" id="JAT73209.1"/>
    </source>
</evidence>
<dbReference type="GO" id="GO:0016226">
    <property type="term" value="P:iron-sulfur cluster assembly"/>
    <property type="evidence" value="ECO:0007669"/>
    <property type="project" value="InterPro"/>
</dbReference>
<dbReference type="InterPro" id="IPR001075">
    <property type="entry name" value="NIF_FeS_clus_asmbl_NifU_C"/>
</dbReference>
<gene>
    <name evidence="5" type="ORF">g.38482</name>
</gene>
<dbReference type="InterPro" id="IPR034904">
    <property type="entry name" value="FSCA_dom_sf"/>
</dbReference>
<name>A0A1D2A1Y0_AUXPR</name>
<sequence>MQLMPLSAMSSSLKPAPWGTWRCGVAPRRVPHLPRAVSEPRQPGSNHATGPSPAVMTDATVPEGHKSLHGALYGEGGAEVHSSRKAGYQLIPGEDDGDVLIPVDAYLGHRNDASLLGVYALYDASETLQYVGFSRNMCLAIKGHRSRVGKRLAAHVRAKVVQRTSLQSKAALSAEAQRWIEEADVLPPGNGENRNEWEGTGLDVSLMSEEAREAHLEHKLKFRLAMGESIDEEPATDDDAVRRLKLLKAVEGDDWSAVIDRQTEEVAASHSADLADAATPQSQSSEGGSAHGAAQPPPPIASPFTQAAVHRQVGNQEPQPQIPLNAETVDHALNEVRPFLIADGGNVEVVSVSGGVVSLEFQGACGTCPSSSATMSMGIERCLRATFGTQILQIVQVNAQDTGATEVRVDDHLNMLRGAIQSYGGSVVVKSVSEGVCKLLYNGPPAIAVGVRAAVRDQFPDLQEVLLLDSETGAPLKL</sequence>
<comment type="similarity">
    <text evidence="1">Belongs to the NifU family.</text>
</comment>
<proteinExistence type="inferred from homology"/>
<dbReference type="GO" id="GO:0005739">
    <property type="term" value="C:mitochondrion"/>
    <property type="evidence" value="ECO:0007669"/>
    <property type="project" value="TreeGrafter"/>
</dbReference>
<dbReference type="PANTHER" id="PTHR11178:SF15">
    <property type="entry name" value="NIFU-LIKE PROTEIN 1, CHLOROPLASTIC"/>
    <property type="match status" value="1"/>
</dbReference>
<dbReference type="GO" id="GO:0051536">
    <property type="term" value="F:iron-sulfur cluster binding"/>
    <property type="evidence" value="ECO:0007669"/>
    <property type="project" value="InterPro"/>
</dbReference>
<dbReference type="SUPFAM" id="SSF117916">
    <property type="entry name" value="Fe-S cluster assembly (FSCA) domain-like"/>
    <property type="match status" value="1"/>
</dbReference>
<feature type="region of interest" description="Disordered" evidence="3">
    <location>
        <begin position="267"/>
        <end position="303"/>
    </location>
</feature>
<evidence type="ECO:0000256" key="2">
    <source>
        <dbReference type="ARBA" id="ARBA00011748"/>
    </source>
</evidence>
<evidence type="ECO:0000256" key="1">
    <source>
        <dbReference type="ARBA" id="ARBA00006420"/>
    </source>
</evidence>
<evidence type="ECO:0000259" key="4">
    <source>
        <dbReference type="Pfam" id="PF01106"/>
    </source>
</evidence>
<protein>
    <recommendedName>
        <fullName evidence="4">NIF system FeS cluster assembly NifU C-terminal domain-containing protein</fullName>
    </recommendedName>
</protein>
<dbReference type="GO" id="GO:0009536">
    <property type="term" value="C:plastid"/>
    <property type="evidence" value="ECO:0007669"/>
    <property type="project" value="UniProtKB-ARBA"/>
</dbReference>